<dbReference type="EMBL" id="BAAAOR010000015">
    <property type="protein sequence ID" value="GAA1516901.1"/>
    <property type="molecule type" value="Genomic_DNA"/>
</dbReference>
<dbReference type="Gene3D" id="1.10.357.10">
    <property type="entry name" value="Tetracycline Repressor, domain 2"/>
    <property type="match status" value="1"/>
</dbReference>
<dbReference type="PROSITE" id="PS50977">
    <property type="entry name" value="HTH_TETR_2"/>
    <property type="match status" value="1"/>
</dbReference>
<sequence length="216" mass="23821">MTDVESSALSRRSRREEYADATKAAVVEAARELFAAQGYFATKVEEIAERSRVSPATVYAQCGGKQGLLRTLMDRWTAGPGIRAVIAAVEDAESPREVLQILAAAYAGIHAEFGDVTRVVSQTAPHDEEAAKVLAIATERQRQALTQIAVRLRALDAVADGLSDDDVVDIVFYYFARDRIGFMVSELGWSADRAGSWIRDQVARTILKPRWRPRSH</sequence>
<keyword evidence="1" id="KW-0805">Transcription regulation</keyword>
<evidence type="ECO:0000256" key="1">
    <source>
        <dbReference type="ARBA" id="ARBA00023015"/>
    </source>
</evidence>
<evidence type="ECO:0000256" key="4">
    <source>
        <dbReference type="PROSITE-ProRule" id="PRU00335"/>
    </source>
</evidence>
<evidence type="ECO:0000259" key="5">
    <source>
        <dbReference type="PROSITE" id="PS50977"/>
    </source>
</evidence>
<dbReference type="PRINTS" id="PR00455">
    <property type="entry name" value="HTHTETR"/>
</dbReference>
<proteinExistence type="predicted"/>
<protein>
    <submittedName>
        <fullName evidence="6">TetR/AcrR family transcriptional regulator</fullName>
    </submittedName>
</protein>
<dbReference type="RefSeq" id="WP_141004637.1">
    <property type="nucleotide sequence ID" value="NZ_BAAAOR010000015.1"/>
</dbReference>
<accession>A0ABN2ADA1</accession>
<dbReference type="InterPro" id="IPR050109">
    <property type="entry name" value="HTH-type_TetR-like_transc_reg"/>
</dbReference>
<reference evidence="6 7" key="1">
    <citation type="journal article" date="2019" name="Int. J. Syst. Evol. Microbiol.">
        <title>The Global Catalogue of Microorganisms (GCM) 10K type strain sequencing project: providing services to taxonomists for standard genome sequencing and annotation.</title>
        <authorList>
            <consortium name="The Broad Institute Genomics Platform"/>
            <consortium name="The Broad Institute Genome Sequencing Center for Infectious Disease"/>
            <person name="Wu L."/>
            <person name="Ma J."/>
        </authorList>
    </citation>
    <scope>NUCLEOTIDE SEQUENCE [LARGE SCALE GENOMIC DNA]</scope>
    <source>
        <strain evidence="6 7">JCM 14942</strain>
    </source>
</reference>
<dbReference type="InterPro" id="IPR009057">
    <property type="entry name" value="Homeodomain-like_sf"/>
</dbReference>
<evidence type="ECO:0000256" key="3">
    <source>
        <dbReference type="ARBA" id="ARBA00023163"/>
    </source>
</evidence>
<evidence type="ECO:0000256" key="2">
    <source>
        <dbReference type="ARBA" id="ARBA00023125"/>
    </source>
</evidence>
<dbReference type="SUPFAM" id="SSF46689">
    <property type="entry name" value="Homeodomain-like"/>
    <property type="match status" value="1"/>
</dbReference>
<organism evidence="6 7">
    <name type="scientific">Nocardioides humi</name>
    <dbReference type="NCBI Taxonomy" id="449461"/>
    <lineage>
        <taxon>Bacteria</taxon>
        <taxon>Bacillati</taxon>
        <taxon>Actinomycetota</taxon>
        <taxon>Actinomycetes</taxon>
        <taxon>Propionibacteriales</taxon>
        <taxon>Nocardioidaceae</taxon>
        <taxon>Nocardioides</taxon>
    </lineage>
</organism>
<name>A0ABN2ADA1_9ACTN</name>
<dbReference type="PANTHER" id="PTHR30055">
    <property type="entry name" value="HTH-TYPE TRANSCRIPTIONAL REGULATOR RUTR"/>
    <property type="match status" value="1"/>
</dbReference>
<keyword evidence="7" id="KW-1185">Reference proteome</keyword>
<keyword evidence="2 4" id="KW-0238">DNA-binding</keyword>
<gene>
    <name evidence="6" type="ORF">GCM10009788_21370</name>
</gene>
<evidence type="ECO:0000313" key="6">
    <source>
        <dbReference type="EMBL" id="GAA1516901.1"/>
    </source>
</evidence>
<dbReference type="Proteomes" id="UP001500842">
    <property type="component" value="Unassembled WGS sequence"/>
</dbReference>
<dbReference type="InterPro" id="IPR001647">
    <property type="entry name" value="HTH_TetR"/>
</dbReference>
<dbReference type="PANTHER" id="PTHR30055:SF234">
    <property type="entry name" value="HTH-TYPE TRANSCRIPTIONAL REGULATOR BETI"/>
    <property type="match status" value="1"/>
</dbReference>
<evidence type="ECO:0000313" key="7">
    <source>
        <dbReference type="Proteomes" id="UP001500842"/>
    </source>
</evidence>
<comment type="caution">
    <text evidence="6">The sequence shown here is derived from an EMBL/GenBank/DDBJ whole genome shotgun (WGS) entry which is preliminary data.</text>
</comment>
<dbReference type="Pfam" id="PF00440">
    <property type="entry name" value="TetR_N"/>
    <property type="match status" value="1"/>
</dbReference>
<feature type="domain" description="HTH tetR-type" evidence="5">
    <location>
        <begin position="20"/>
        <end position="80"/>
    </location>
</feature>
<feature type="DNA-binding region" description="H-T-H motif" evidence="4">
    <location>
        <begin position="43"/>
        <end position="62"/>
    </location>
</feature>
<keyword evidence="3" id="KW-0804">Transcription</keyword>